<proteinExistence type="predicted"/>
<sequence length="340" mass="39997">MNVFTKNRMKYDVNYNKRRFGKPEDDKKWRSQSINVSRQNKHLSSPLKLIAPNLHRVSVNQHRKKKAKKVHTIQNLQNPTSSNQNPSLKKPIDTEFKNKANESISYLCRKRLLEFDPKIFIKDSKIKAIDAKLEIDKIKKKIEDLRRNKSNNGIKRSEIIESQFRMSQQLKDRYRDIIRIKDNKLLEESLNDMEDYEYDISPTPSPRKPSKHHSLTKAKTFTHNYSKIRPIIKKTLANFHINDSLVKAKEGRSKIIIKLEKYIIKDSQRNHKFADPFVKEESLPDSFSQYKYNKHIGQKEVYTPIGVNPISEGFARTIKPRRATPGLVSSLFRRSKHPIH</sequence>
<organism evidence="2 3">
    <name type="scientific">Euplotes crassus</name>
    <dbReference type="NCBI Taxonomy" id="5936"/>
    <lineage>
        <taxon>Eukaryota</taxon>
        <taxon>Sar</taxon>
        <taxon>Alveolata</taxon>
        <taxon>Ciliophora</taxon>
        <taxon>Intramacronucleata</taxon>
        <taxon>Spirotrichea</taxon>
        <taxon>Hypotrichia</taxon>
        <taxon>Euplotida</taxon>
        <taxon>Euplotidae</taxon>
        <taxon>Moneuplotes</taxon>
    </lineage>
</organism>
<evidence type="ECO:0000313" key="2">
    <source>
        <dbReference type="EMBL" id="CAI2370578.1"/>
    </source>
</evidence>
<keyword evidence="3" id="KW-1185">Reference proteome</keyword>
<feature type="region of interest" description="Disordered" evidence="1">
    <location>
        <begin position="70"/>
        <end position="91"/>
    </location>
</feature>
<accession>A0AAD1UNE7</accession>
<dbReference type="EMBL" id="CAMPGE010011767">
    <property type="protein sequence ID" value="CAI2370578.1"/>
    <property type="molecule type" value="Genomic_DNA"/>
</dbReference>
<comment type="caution">
    <text evidence="2">The sequence shown here is derived from an EMBL/GenBank/DDBJ whole genome shotgun (WGS) entry which is preliminary data.</text>
</comment>
<reference evidence="2" key="1">
    <citation type="submission" date="2023-07" db="EMBL/GenBank/DDBJ databases">
        <authorList>
            <consortium name="AG Swart"/>
            <person name="Singh M."/>
            <person name="Singh A."/>
            <person name="Seah K."/>
            <person name="Emmerich C."/>
        </authorList>
    </citation>
    <scope>NUCLEOTIDE SEQUENCE</scope>
    <source>
        <strain evidence="2">DP1</strain>
    </source>
</reference>
<evidence type="ECO:0000313" key="3">
    <source>
        <dbReference type="Proteomes" id="UP001295684"/>
    </source>
</evidence>
<dbReference type="AlphaFoldDB" id="A0AAD1UNE7"/>
<evidence type="ECO:0000256" key="1">
    <source>
        <dbReference type="SAM" id="MobiDB-lite"/>
    </source>
</evidence>
<gene>
    <name evidence="2" type="ORF">ECRASSUSDP1_LOCUS11894</name>
</gene>
<dbReference type="Proteomes" id="UP001295684">
    <property type="component" value="Unassembled WGS sequence"/>
</dbReference>
<protein>
    <submittedName>
        <fullName evidence="2">Uncharacterized protein</fullName>
    </submittedName>
</protein>
<feature type="region of interest" description="Disordered" evidence="1">
    <location>
        <begin position="197"/>
        <end position="217"/>
    </location>
</feature>
<name>A0AAD1UNE7_EUPCR</name>
<feature type="compositionally biased region" description="Polar residues" evidence="1">
    <location>
        <begin position="72"/>
        <end position="87"/>
    </location>
</feature>